<dbReference type="Gene3D" id="1.10.418.10">
    <property type="entry name" value="Calponin-like domain"/>
    <property type="match status" value="2"/>
</dbReference>
<name>A0A3L8Q9R0_CHLGU</name>
<evidence type="ECO:0000259" key="4">
    <source>
        <dbReference type="PROSITE" id="PS50021"/>
    </source>
</evidence>
<keyword evidence="1" id="KW-0677">Repeat</keyword>
<feature type="domain" description="Calponin-homology (CH)" evidence="4">
    <location>
        <begin position="136"/>
        <end position="241"/>
    </location>
</feature>
<dbReference type="FunFam" id="1.10.418.10:FF:000001">
    <property type="entry name" value="Actinin alpha 1"/>
    <property type="match status" value="1"/>
</dbReference>
<dbReference type="PROSITE" id="PS00020">
    <property type="entry name" value="ACTININ_2"/>
    <property type="match status" value="1"/>
</dbReference>
<evidence type="ECO:0000313" key="6">
    <source>
        <dbReference type="Proteomes" id="UP000276834"/>
    </source>
</evidence>
<dbReference type="InterPro" id="IPR036872">
    <property type="entry name" value="CH_dom_sf"/>
</dbReference>
<dbReference type="GO" id="GO:0003779">
    <property type="term" value="F:actin binding"/>
    <property type="evidence" value="ECO:0007669"/>
    <property type="project" value="UniProtKB-KW"/>
</dbReference>
<evidence type="ECO:0000313" key="5">
    <source>
        <dbReference type="EMBL" id="RLV63913.1"/>
    </source>
</evidence>
<dbReference type="InterPro" id="IPR001715">
    <property type="entry name" value="CH_dom"/>
</dbReference>
<keyword evidence="2" id="KW-0009">Actin-binding</keyword>
<protein>
    <recommendedName>
        <fullName evidence="4">Calponin-homology (CH) domain-containing protein</fullName>
    </recommendedName>
</protein>
<reference evidence="5 6" key="1">
    <citation type="journal article" date="2018" name="Proc. R. Soc. B">
        <title>A non-coding region near Follistatin controls head colour polymorphism in the Gouldian finch.</title>
        <authorList>
            <person name="Toomey M.B."/>
            <person name="Marques C.I."/>
            <person name="Andrade P."/>
            <person name="Araujo P.M."/>
            <person name="Sabatino S."/>
            <person name="Gazda M.A."/>
            <person name="Afonso S."/>
            <person name="Lopes R.J."/>
            <person name="Corbo J.C."/>
            <person name="Carneiro M."/>
        </authorList>
    </citation>
    <scope>NUCLEOTIDE SEQUENCE [LARGE SCALE GENOMIC DNA]</scope>
    <source>
        <strain evidence="5">Red01</strain>
        <tissue evidence="5">Muscle</tissue>
    </source>
</reference>
<accession>A0A3L8Q9R0</accession>
<dbReference type="CDD" id="cd21248">
    <property type="entry name" value="CH_SPTB_like_rpt2"/>
    <property type="match status" value="1"/>
</dbReference>
<feature type="compositionally biased region" description="Basic and acidic residues" evidence="3">
    <location>
        <begin position="264"/>
        <end position="285"/>
    </location>
</feature>
<dbReference type="SUPFAM" id="SSF47576">
    <property type="entry name" value="Calponin-homology domain, CH-domain"/>
    <property type="match status" value="1"/>
</dbReference>
<dbReference type="SMART" id="SM00033">
    <property type="entry name" value="CH"/>
    <property type="match status" value="2"/>
</dbReference>
<dbReference type="FunFam" id="1.10.418.10:FF:000004">
    <property type="entry name" value="Spectrin beta chain"/>
    <property type="match status" value="1"/>
</dbReference>
<keyword evidence="6" id="KW-1185">Reference proteome</keyword>
<feature type="region of interest" description="Disordered" evidence="3">
    <location>
        <begin position="256"/>
        <end position="366"/>
    </location>
</feature>
<organism evidence="5 6">
    <name type="scientific">Chloebia gouldiae</name>
    <name type="common">Gouldian finch</name>
    <name type="synonym">Erythrura gouldiae</name>
    <dbReference type="NCBI Taxonomy" id="44316"/>
    <lineage>
        <taxon>Eukaryota</taxon>
        <taxon>Metazoa</taxon>
        <taxon>Chordata</taxon>
        <taxon>Craniata</taxon>
        <taxon>Vertebrata</taxon>
        <taxon>Euteleostomi</taxon>
        <taxon>Archelosauria</taxon>
        <taxon>Archosauria</taxon>
        <taxon>Dinosauria</taxon>
        <taxon>Saurischia</taxon>
        <taxon>Theropoda</taxon>
        <taxon>Coelurosauria</taxon>
        <taxon>Aves</taxon>
        <taxon>Neognathae</taxon>
        <taxon>Neoaves</taxon>
        <taxon>Telluraves</taxon>
        <taxon>Australaves</taxon>
        <taxon>Passeriformes</taxon>
        <taxon>Passeroidea</taxon>
        <taxon>Passeridae</taxon>
        <taxon>Chloebia</taxon>
    </lineage>
</organism>
<evidence type="ECO:0000256" key="3">
    <source>
        <dbReference type="SAM" id="MobiDB-lite"/>
    </source>
</evidence>
<dbReference type="EMBL" id="QUSF01001711">
    <property type="protein sequence ID" value="RLV63913.1"/>
    <property type="molecule type" value="Genomic_DNA"/>
</dbReference>
<comment type="caution">
    <text evidence="5">The sequence shown here is derived from an EMBL/GenBank/DDBJ whole genome shotgun (WGS) entry which is preliminary data.</text>
</comment>
<sequence>MSSRPCRWRRGVSDEREAVQKKTFTKWVNSHLAQGSHLGDLYSDLRDGRLLLRLLEGLSGETLPRPTRGRMRIHCLENVEKALRFLRQQRVHLENVGSHDIVDGNPRLTLGLVWTIILRFQIQDISVETGDTRERKSAKDALLAWCQMKTAGYPNVNVQNFTTSWRDGLAFCALIHRHRPELLDVGSLRGANALHNLQSAFAVAERELGVTRLLDPEDVAVEQPDERSVLTYVAALYHHFSRMKALAVEGKRVGKVRGGQTDTGVDRGGDRRTQEWTEGGTDGRRSGQRGGQTDTGVDRWTRGGHRTGGHRDGHTGGWKGGQEEEGMDRWTVDGRMDDGQMDRRRTMGRWRWGVGTGQNPREWAGG</sequence>
<dbReference type="STRING" id="44316.ENSEGOP00005020545"/>
<dbReference type="PANTHER" id="PTHR11915">
    <property type="entry name" value="SPECTRIN/FILAMIN RELATED CYTOSKELETAL PROTEIN"/>
    <property type="match status" value="1"/>
</dbReference>
<dbReference type="Pfam" id="PF00307">
    <property type="entry name" value="CH"/>
    <property type="match status" value="2"/>
</dbReference>
<evidence type="ECO:0000256" key="1">
    <source>
        <dbReference type="ARBA" id="ARBA00022737"/>
    </source>
</evidence>
<dbReference type="OrthoDB" id="18853at2759"/>
<proteinExistence type="predicted"/>
<feature type="compositionally biased region" description="Basic and acidic residues" evidence="3">
    <location>
        <begin position="327"/>
        <end position="345"/>
    </location>
</feature>
<dbReference type="PROSITE" id="PS00019">
    <property type="entry name" value="ACTININ_1"/>
    <property type="match status" value="1"/>
</dbReference>
<dbReference type="PROSITE" id="PS50021">
    <property type="entry name" value="CH"/>
    <property type="match status" value="2"/>
</dbReference>
<evidence type="ECO:0000256" key="2">
    <source>
        <dbReference type="ARBA" id="ARBA00023203"/>
    </source>
</evidence>
<feature type="domain" description="Calponin-homology (CH)" evidence="4">
    <location>
        <begin position="18"/>
        <end position="121"/>
    </location>
</feature>
<gene>
    <name evidence="5" type="ORF">DV515_00017786</name>
</gene>
<dbReference type="Proteomes" id="UP000276834">
    <property type="component" value="Unassembled WGS sequence"/>
</dbReference>
<dbReference type="InterPro" id="IPR001589">
    <property type="entry name" value="Actinin_actin-bd_CS"/>
</dbReference>
<dbReference type="AlphaFoldDB" id="A0A3L8Q9R0"/>